<protein>
    <submittedName>
        <fullName evidence="1">Uncharacterized protein</fullName>
    </submittedName>
</protein>
<name>A0ABW8SK29_9CLOT</name>
<keyword evidence="2" id="KW-1185">Reference proteome</keyword>
<evidence type="ECO:0000313" key="2">
    <source>
        <dbReference type="Proteomes" id="UP001623660"/>
    </source>
</evidence>
<dbReference type="EMBL" id="JBJHZX010000017">
    <property type="protein sequence ID" value="MFL0196325.1"/>
    <property type="molecule type" value="Genomic_DNA"/>
</dbReference>
<organism evidence="1 2">
    <name type="scientific">Candidatus Clostridium eludens</name>
    <dbReference type="NCBI Taxonomy" id="3381663"/>
    <lineage>
        <taxon>Bacteria</taxon>
        <taxon>Bacillati</taxon>
        <taxon>Bacillota</taxon>
        <taxon>Clostridia</taxon>
        <taxon>Eubacteriales</taxon>
        <taxon>Clostridiaceae</taxon>
        <taxon>Clostridium</taxon>
    </lineage>
</organism>
<sequence length="176" mass="21156">MENICLKLEKLRKICSQKKNEVNDLYNDLVNSILKRDMELLSKKYKEIIIVRPDFCKTEYFKYYMDRNALDIIDDRGEYFGWLFEIAFSGIDICLSDTYVDKETNISYDVSEIGEVKDENAFEEIEKVIKRLDNSIEFLKNNSDFTKYKYYYECEHENVKCSDIFEVYNIVTSRKY</sequence>
<evidence type="ECO:0000313" key="1">
    <source>
        <dbReference type="EMBL" id="MFL0196325.1"/>
    </source>
</evidence>
<reference evidence="1 2" key="1">
    <citation type="submission" date="2024-11" db="EMBL/GenBank/DDBJ databases">
        <authorList>
            <person name="Heng Y.C."/>
            <person name="Lim A.C.H."/>
            <person name="Lee J.K.Y."/>
            <person name="Kittelmann S."/>
        </authorList>
    </citation>
    <scope>NUCLEOTIDE SEQUENCE [LARGE SCALE GENOMIC DNA]</scope>
    <source>
        <strain evidence="1 2">WILCCON 0269</strain>
    </source>
</reference>
<gene>
    <name evidence="1" type="ORF">ACJDU8_12280</name>
</gene>
<dbReference type="Proteomes" id="UP001623660">
    <property type="component" value="Unassembled WGS sequence"/>
</dbReference>
<dbReference type="RefSeq" id="WP_406792437.1">
    <property type="nucleotide sequence ID" value="NZ_JBJHZX010000017.1"/>
</dbReference>
<comment type="caution">
    <text evidence="1">The sequence shown here is derived from an EMBL/GenBank/DDBJ whole genome shotgun (WGS) entry which is preliminary data.</text>
</comment>
<proteinExistence type="predicted"/>
<accession>A0ABW8SK29</accession>